<name>A0AB39AIS8_9CAUD</name>
<keyword evidence="1" id="KW-0472">Membrane</keyword>
<organism evidence="2">
    <name type="scientific">Acinetobacter phage P919</name>
    <dbReference type="NCBI Taxonomy" id="3229763"/>
    <lineage>
        <taxon>Viruses</taxon>
        <taxon>Duplodnaviria</taxon>
        <taxon>Heunggongvirae</taxon>
        <taxon>Uroviricota</taxon>
        <taxon>Caudoviricetes</taxon>
        <taxon>Obolenskvirus</taxon>
    </lineage>
</organism>
<reference evidence="2" key="1">
    <citation type="submission" date="2024-06" db="EMBL/GenBank/DDBJ databases">
        <authorList>
            <person name="Zheng X."/>
            <person name="Zhang W."/>
        </authorList>
    </citation>
    <scope>NUCLEOTIDE SEQUENCE</scope>
</reference>
<keyword evidence="1" id="KW-1133">Transmembrane helix</keyword>
<feature type="transmembrane region" description="Helical" evidence="1">
    <location>
        <begin position="12"/>
        <end position="32"/>
    </location>
</feature>
<protein>
    <submittedName>
        <fullName evidence="2">Uncharacterized protein</fullName>
    </submittedName>
</protein>
<evidence type="ECO:0000256" key="1">
    <source>
        <dbReference type="SAM" id="Phobius"/>
    </source>
</evidence>
<accession>A0AB39AIS8</accession>
<evidence type="ECO:0000313" key="2">
    <source>
        <dbReference type="EMBL" id="XDG30653.1"/>
    </source>
</evidence>
<keyword evidence="1" id="KW-0812">Transmembrane</keyword>
<sequence>MLYQISPSGLFIYPLYQFFLFLIFELLILLYVKNYIIFKKT</sequence>
<gene>
    <name evidence="2" type="ORF">P919_CDS0098</name>
</gene>
<dbReference type="EMBL" id="PP920682">
    <property type="protein sequence ID" value="XDG30653.1"/>
    <property type="molecule type" value="Genomic_DNA"/>
</dbReference>
<proteinExistence type="predicted"/>